<feature type="region of interest" description="Disordered" evidence="1">
    <location>
        <begin position="35"/>
        <end position="63"/>
    </location>
</feature>
<keyword evidence="2" id="KW-0732">Signal</keyword>
<evidence type="ECO:0000256" key="1">
    <source>
        <dbReference type="SAM" id="MobiDB-lite"/>
    </source>
</evidence>
<proteinExistence type="predicted"/>
<accession>A0A9N9TEY6</accession>
<dbReference type="OrthoDB" id="6765325at2759"/>
<feature type="compositionally biased region" description="Polar residues" evidence="1">
    <location>
        <begin position="40"/>
        <end position="51"/>
    </location>
</feature>
<feature type="region of interest" description="Disordered" evidence="1">
    <location>
        <begin position="280"/>
        <end position="310"/>
    </location>
</feature>
<organism evidence="3 4">
    <name type="scientific">Phyllotreta striolata</name>
    <name type="common">Striped flea beetle</name>
    <name type="synonym">Crioceris striolata</name>
    <dbReference type="NCBI Taxonomy" id="444603"/>
    <lineage>
        <taxon>Eukaryota</taxon>
        <taxon>Metazoa</taxon>
        <taxon>Ecdysozoa</taxon>
        <taxon>Arthropoda</taxon>
        <taxon>Hexapoda</taxon>
        <taxon>Insecta</taxon>
        <taxon>Pterygota</taxon>
        <taxon>Neoptera</taxon>
        <taxon>Endopterygota</taxon>
        <taxon>Coleoptera</taxon>
        <taxon>Polyphaga</taxon>
        <taxon>Cucujiformia</taxon>
        <taxon>Chrysomeloidea</taxon>
        <taxon>Chrysomelidae</taxon>
        <taxon>Galerucinae</taxon>
        <taxon>Alticini</taxon>
        <taxon>Phyllotreta</taxon>
    </lineage>
</organism>
<feature type="compositionally biased region" description="Basic and acidic residues" evidence="1">
    <location>
        <begin position="52"/>
        <end position="63"/>
    </location>
</feature>
<dbReference type="AlphaFoldDB" id="A0A9N9TEY6"/>
<sequence>MSELMRVTLVISMLICIAKVIVMASISDELERLDGEMKSSNDSSMEASGTPDSHEAMNNRDIHTKVREKRSYEFLMGLINNNSRYEVTRVDPEVTTQKPKIVPERLNASELLLELMVRIASHPDQWYKVHNLLQTIDQDLKTSINVVTKLRALSNESENNIGENNVKRIFLTTTEKYEAKKSTEKQWPIFDLEENVQSVNSTYATINENRSQGKQSSENFKKKPNKPTYPKNFTYHRVTGKPDNTSKNPRAYIAVSIISPKTEAQAVEEDALLEKELRQLKPWNHGKQAKSSRYDRSTQFHRNNKKFNES</sequence>
<protein>
    <submittedName>
        <fullName evidence="3">Uncharacterized protein</fullName>
    </submittedName>
</protein>
<gene>
    <name evidence="3" type="ORF">PHYEVI_LOCUS532</name>
</gene>
<evidence type="ECO:0000313" key="3">
    <source>
        <dbReference type="EMBL" id="CAG9854067.1"/>
    </source>
</evidence>
<keyword evidence="4" id="KW-1185">Reference proteome</keyword>
<reference evidence="3" key="1">
    <citation type="submission" date="2022-01" db="EMBL/GenBank/DDBJ databases">
        <authorList>
            <person name="King R."/>
        </authorList>
    </citation>
    <scope>NUCLEOTIDE SEQUENCE</scope>
</reference>
<name>A0A9N9TEY6_PHYSR</name>
<feature type="compositionally biased region" description="Polar residues" evidence="1">
    <location>
        <begin position="206"/>
        <end position="218"/>
    </location>
</feature>
<evidence type="ECO:0000313" key="4">
    <source>
        <dbReference type="Proteomes" id="UP001153712"/>
    </source>
</evidence>
<feature type="signal peptide" evidence="2">
    <location>
        <begin position="1"/>
        <end position="24"/>
    </location>
</feature>
<dbReference type="EMBL" id="OU900094">
    <property type="protein sequence ID" value="CAG9854067.1"/>
    <property type="molecule type" value="Genomic_DNA"/>
</dbReference>
<evidence type="ECO:0000256" key="2">
    <source>
        <dbReference type="SAM" id="SignalP"/>
    </source>
</evidence>
<feature type="region of interest" description="Disordered" evidence="1">
    <location>
        <begin position="206"/>
        <end position="247"/>
    </location>
</feature>
<feature type="chain" id="PRO_5040425882" evidence="2">
    <location>
        <begin position="25"/>
        <end position="310"/>
    </location>
</feature>
<dbReference type="Proteomes" id="UP001153712">
    <property type="component" value="Chromosome 1"/>
</dbReference>